<dbReference type="PROSITE" id="PS51781">
    <property type="entry name" value="SH3B"/>
    <property type="match status" value="1"/>
</dbReference>
<reference evidence="9" key="4">
    <citation type="submission" date="2022-11" db="EMBL/GenBank/DDBJ databases">
        <title>Draft genome sequence of Sellimonas catena strain 18CBH55.</title>
        <authorList>
            <person name="Atsushi H."/>
            <person name="Moriya O."/>
            <person name="Mitsuo S."/>
        </authorList>
    </citation>
    <scope>NUCLEOTIDE SEQUENCE</scope>
    <source>
        <strain evidence="9">18CBH55</strain>
    </source>
</reference>
<dbReference type="EMBL" id="BSCH01000014">
    <property type="protein sequence ID" value="GLG90873.1"/>
    <property type="molecule type" value="Genomic_DNA"/>
</dbReference>
<dbReference type="PROSITE" id="PS51935">
    <property type="entry name" value="NLPC_P60"/>
    <property type="match status" value="1"/>
</dbReference>
<evidence type="ECO:0000313" key="10">
    <source>
        <dbReference type="Proteomes" id="UP001145094"/>
    </source>
</evidence>
<name>A0A9W6CB77_9FIRM</name>
<keyword evidence="2" id="KW-0645">Protease</keyword>
<comment type="similarity">
    <text evidence="1">Belongs to the peptidase C40 family.</text>
</comment>
<evidence type="ECO:0000256" key="5">
    <source>
        <dbReference type="SAM" id="Coils"/>
    </source>
</evidence>
<proteinExistence type="inferred from homology"/>
<dbReference type="InterPro" id="IPR000064">
    <property type="entry name" value="NLP_P60_dom"/>
</dbReference>
<keyword evidence="3" id="KW-0378">Hydrolase</keyword>
<reference evidence="9 11" key="5">
    <citation type="journal article" date="2023" name="Int. J. Syst. Evol. Microbiol.">
        <title>Sellimonas catena sp. nov., isolated from human faeces.</title>
        <authorList>
            <person name="Hisatomi A."/>
            <person name="Ohkuma M."/>
            <person name="Sakamoto M."/>
        </authorList>
    </citation>
    <scope>NUCLEOTIDE SEQUENCE</scope>
    <source>
        <strain evidence="8 11">12EGH17</strain>
        <strain evidence="9">18CBH55</strain>
    </source>
</reference>
<keyword evidence="5" id="KW-0175">Coiled coil</keyword>
<feature type="domain" description="SH3b" evidence="6">
    <location>
        <begin position="80"/>
        <end position="144"/>
    </location>
</feature>
<evidence type="ECO:0000256" key="1">
    <source>
        <dbReference type="ARBA" id="ARBA00007074"/>
    </source>
</evidence>
<evidence type="ECO:0000259" key="7">
    <source>
        <dbReference type="PROSITE" id="PS51935"/>
    </source>
</evidence>
<keyword evidence="11" id="KW-1185">Reference proteome</keyword>
<dbReference type="Gene3D" id="2.30.30.40">
    <property type="entry name" value="SH3 Domains"/>
    <property type="match status" value="1"/>
</dbReference>
<evidence type="ECO:0008006" key="12">
    <source>
        <dbReference type="Google" id="ProtNLM"/>
    </source>
</evidence>
<reference evidence="9" key="3">
    <citation type="submission" date="2022-11" db="EMBL/GenBank/DDBJ databases">
        <title>Draft genome sequence of Sellimonas catena strain 18CBH55.</title>
        <authorList>
            <person name="Hisatomi A."/>
            <person name="Ohkuma M."/>
            <person name="Sakamoto M."/>
        </authorList>
    </citation>
    <scope>NUCLEOTIDE SEQUENCE</scope>
    <source>
        <strain evidence="9">18CBH55</strain>
    </source>
</reference>
<evidence type="ECO:0000259" key="6">
    <source>
        <dbReference type="PROSITE" id="PS51781"/>
    </source>
</evidence>
<evidence type="ECO:0000313" key="11">
    <source>
        <dbReference type="Proteomes" id="UP001145145"/>
    </source>
</evidence>
<accession>A0A9W6CB77</accession>
<dbReference type="PANTHER" id="PTHR47053:SF1">
    <property type="entry name" value="MUREIN DD-ENDOPEPTIDASE MEPH-RELATED"/>
    <property type="match status" value="1"/>
</dbReference>
<gene>
    <name evidence="8" type="ORF">Selli1_07700</name>
    <name evidence="9" type="ORF">Selli2_23000</name>
</gene>
<evidence type="ECO:0000313" key="8">
    <source>
        <dbReference type="EMBL" id="GLG03596.1"/>
    </source>
</evidence>
<evidence type="ECO:0000256" key="3">
    <source>
        <dbReference type="ARBA" id="ARBA00022801"/>
    </source>
</evidence>
<dbReference type="InterPro" id="IPR051202">
    <property type="entry name" value="Peptidase_C40"/>
</dbReference>
<dbReference type="Proteomes" id="UP001145145">
    <property type="component" value="Unassembled WGS sequence"/>
</dbReference>
<dbReference type="Gene3D" id="3.90.1720.10">
    <property type="entry name" value="endopeptidase domain like (from Nostoc punctiforme)"/>
    <property type="match status" value="1"/>
</dbReference>
<dbReference type="RefSeq" id="WP_281845528.1">
    <property type="nucleotide sequence ID" value="NZ_BSBO01000005.1"/>
</dbReference>
<dbReference type="SUPFAM" id="SSF54001">
    <property type="entry name" value="Cysteine proteinases"/>
    <property type="match status" value="1"/>
</dbReference>
<reference evidence="8" key="2">
    <citation type="submission" date="2022-11" db="EMBL/GenBank/DDBJ databases">
        <title>Draft genome sequence of Sellimonas catena strain 12EGH17.</title>
        <authorList>
            <person name="Atsushi H."/>
            <person name="Moriya O."/>
            <person name="Mitsuo S."/>
        </authorList>
    </citation>
    <scope>NUCLEOTIDE SEQUENCE</scope>
    <source>
        <strain evidence="8">12EGH17</strain>
    </source>
</reference>
<dbReference type="AlphaFoldDB" id="A0A9W6CB77"/>
<dbReference type="GO" id="GO:0008234">
    <property type="term" value="F:cysteine-type peptidase activity"/>
    <property type="evidence" value="ECO:0007669"/>
    <property type="project" value="UniProtKB-KW"/>
</dbReference>
<reference evidence="8" key="1">
    <citation type="submission" date="2022-11" db="EMBL/GenBank/DDBJ databases">
        <title>Draft genome sequence of Sellimonas catena strain 12EGH17.</title>
        <authorList>
            <person name="Hisatomi A."/>
            <person name="Ohkuma M."/>
            <person name="Sakamoto M."/>
        </authorList>
    </citation>
    <scope>NUCLEOTIDE SEQUENCE</scope>
    <source>
        <strain evidence="8">12EGH17</strain>
    </source>
</reference>
<protein>
    <recommendedName>
        <fullName evidence="12">NlpC/P60 family protein</fullName>
    </recommendedName>
</protein>
<organism evidence="9 10">
    <name type="scientific">Sellimonas catena</name>
    <dbReference type="NCBI Taxonomy" id="2994035"/>
    <lineage>
        <taxon>Bacteria</taxon>
        <taxon>Bacillati</taxon>
        <taxon>Bacillota</taxon>
        <taxon>Clostridia</taxon>
        <taxon>Lachnospirales</taxon>
        <taxon>Lachnospiraceae</taxon>
        <taxon>Sellimonas</taxon>
    </lineage>
</organism>
<dbReference type="Proteomes" id="UP001145094">
    <property type="component" value="Unassembled WGS sequence"/>
</dbReference>
<evidence type="ECO:0000256" key="2">
    <source>
        <dbReference type="ARBA" id="ARBA00022670"/>
    </source>
</evidence>
<dbReference type="InterPro" id="IPR003646">
    <property type="entry name" value="SH3-like_bac-type"/>
</dbReference>
<keyword evidence="4" id="KW-0788">Thiol protease</keyword>
<feature type="domain" description="NlpC/P60" evidence="7">
    <location>
        <begin position="195"/>
        <end position="308"/>
    </location>
</feature>
<comment type="caution">
    <text evidence="9">The sequence shown here is derived from an EMBL/GenBank/DDBJ whole genome shotgun (WGS) entry which is preliminary data.</text>
</comment>
<dbReference type="EMBL" id="BSBO01000005">
    <property type="protein sequence ID" value="GLG03596.1"/>
    <property type="molecule type" value="Genomic_DNA"/>
</dbReference>
<evidence type="ECO:0000313" key="9">
    <source>
        <dbReference type="EMBL" id="GLG90873.1"/>
    </source>
</evidence>
<dbReference type="Pfam" id="PF00877">
    <property type="entry name" value="NLPC_P60"/>
    <property type="match status" value="1"/>
</dbReference>
<evidence type="ECO:0000256" key="4">
    <source>
        <dbReference type="ARBA" id="ARBA00022807"/>
    </source>
</evidence>
<dbReference type="InterPro" id="IPR038765">
    <property type="entry name" value="Papain-like_cys_pep_sf"/>
</dbReference>
<dbReference type="PANTHER" id="PTHR47053">
    <property type="entry name" value="MUREIN DD-ENDOPEPTIDASE MEPH-RELATED"/>
    <property type="match status" value="1"/>
</dbReference>
<feature type="coiled-coil region" evidence="5">
    <location>
        <begin position="136"/>
        <end position="200"/>
    </location>
</feature>
<sequence>MHSYFKKGLILAAFVGIFGAGSGIHAKAAELPVQTGNPAVNADGLLRQVQKTEDQASSIIIEETEKNGEFVVREQNGKYEDTGFVNISSDYIYVRSATSDDSDWTGKLYPGNAVTLKGPVGEWTAVQSGNITGFIRSEYLMDAGQAQQKVRQMEAEALKNGTEVTFSYGETKEEEAARLQAEAEQRAREEAERKQAQRQAVVDYACQFIGNPYVWGGTSLTNGADCSGFVQSVYAHFGVSLPRTSSAQRSAGYEVSYSEVQPGDIICYNGHVGIYVGDGQIVNAQDPAHGIGISSATYTSILTVRRIF</sequence>
<dbReference type="GO" id="GO:0006508">
    <property type="term" value="P:proteolysis"/>
    <property type="evidence" value="ECO:0007669"/>
    <property type="project" value="UniProtKB-KW"/>
</dbReference>